<dbReference type="Pfam" id="PF06574">
    <property type="entry name" value="FAD_syn"/>
    <property type="match status" value="1"/>
</dbReference>
<protein>
    <recommendedName>
        <fullName evidence="6">Bifunctional riboflavin kinase/FMN adenylyltransferase</fullName>
        <ecNumber evidence="4">2.7.1.26</ecNumber>
        <ecNumber evidence="5">2.7.7.2</ecNumber>
    </recommendedName>
</protein>
<dbReference type="GO" id="GO:0005524">
    <property type="term" value="F:ATP binding"/>
    <property type="evidence" value="ECO:0007669"/>
    <property type="project" value="UniProtKB-KW"/>
</dbReference>
<evidence type="ECO:0000256" key="8">
    <source>
        <dbReference type="ARBA" id="ARBA00022643"/>
    </source>
</evidence>
<dbReference type="SUPFAM" id="SSF82114">
    <property type="entry name" value="Riboflavin kinase-like"/>
    <property type="match status" value="1"/>
</dbReference>
<dbReference type="EC" id="2.7.1.26" evidence="4"/>
<dbReference type="InterPro" id="IPR023468">
    <property type="entry name" value="Riboflavin_kinase"/>
</dbReference>
<dbReference type="Gene3D" id="3.40.50.620">
    <property type="entry name" value="HUPs"/>
    <property type="match status" value="1"/>
</dbReference>
<evidence type="ECO:0000256" key="2">
    <source>
        <dbReference type="ARBA" id="ARBA00005201"/>
    </source>
</evidence>
<keyword evidence="14" id="KW-0067">ATP-binding</keyword>
<evidence type="ECO:0000259" key="16">
    <source>
        <dbReference type="SMART" id="SM00904"/>
    </source>
</evidence>
<dbReference type="InterPro" id="IPR014729">
    <property type="entry name" value="Rossmann-like_a/b/a_fold"/>
</dbReference>
<dbReference type="CDD" id="cd02064">
    <property type="entry name" value="FAD_synthetase_N"/>
    <property type="match status" value="1"/>
</dbReference>
<evidence type="ECO:0000256" key="14">
    <source>
        <dbReference type="ARBA" id="ARBA00022840"/>
    </source>
</evidence>
<dbReference type="InterPro" id="IPR015864">
    <property type="entry name" value="FAD_synthase"/>
</dbReference>
<dbReference type="NCBIfam" id="NF004162">
    <property type="entry name" value="PRK05627.1-5"/>
    <property type="match status" value="1"/>
</dbReference>
<dbReference type="PANTHER" id="PTHR22749:SF6">
    <property type="entry name" value="RIBOFLAVIN KINASE"/>
    <property type="match status" value="1"/>
</dbReference>
<reference evidence="17" key="1">
    <citation type="submission" date="2019-03" db="EMBL/GenBank/DDBJ databases">
        <authorList>
            <person name="Hao L."/>
        </authorList>
    </citation>
    <scope>NUCLEOTIDE SEQUENCE</scope>
</reference>
<keyword evidence="10 17" id="KW-0548">Nucleotidyltransferase</keyword>
<keyword evidence="9 17" id="KW-0808">Transferase</keyword>
<dbReference type="InterPro" id="IPR015865">
    <property type="entry name" value="Riboflavin_kinase_bac/euk"/>
</dbReference>
<dbReference type="PIRSF" id="PIRSF004491">
    <property type="entry name" value="FAD_Synth"/>
    <property type="match status" value="1"/>
</dbReference>
<dbReference type="GO" id="GO:0008531">
    <property type="term" value="F:riboflavin kinase activity"/>
    <property type="evidence" value="ECO:0007669"/>
    <property type="project" value="UniProtKB-EC"/>
</dbReference>
<keyword evidence="13" id="KW-0274">FAD</keyword>
<dbReference type="NCBIfam" id="TIGR00125">
    <property type="entry name" value="cyt_tran_rel"/>
    <property type="match status" value="1"/>
</dbReference>
<evidence type="ECO:0000256" key="7">
    <source>
        <dbReference type="ARBA" id="ARBA00022630"/>
    </source>
</evidence>
<evidence type="ECO:0000256" key="5">
    <source>
        <dbReference type="ARBA" id="ARBA00012393"/>
    </source>
</evidence>
<evidence type="ECO:0000256" key="3">
    <source>
        <dbReference type="ARBA" id="ARBA00010214"/>
    </source>
</evidence>
<dbReference type="InterPro" id="IPR002606">
    <property type="entry name" value="Riboflavin_kinase_bac"/>
</dbReference>
<proteinExistence type="inferred from homology"/>
<evidence type="ECO:0000256" key="13">
    <source>
        <dbReference type="ARBA" id="ARBA00022827"/>
    </source>
</evidence>
<feature type="domain" description="Riboflavin kinase" evidence="16">
    <location>
        <begin position="183"/>
        <end position="306"/>
    </location>
</feature>
<accession>A0A485M6V8</accession>
<dbReference type="GO" id="GO:0009398">
    <property type="term" value="P:FMN biosynthetic process"/>
    <property type="evidence" value="ECO:0007669"/>
    <property type="project" value="UniProtKB-UniPathway"/>
</dbReference>
<keyword evidence="7" id="KW-0285">Flavoprotein</keyword>
<evidence type="ECO:0000256" key="4">
    <source>
        <dbReference type="ARBA" id="ARBA00012105"/>
    </source>
</evidence>
<evidence type="ECO:0000256" key="6">
    <source>
        <dbReference type="ARBA" id="ARBA00018483"/>
    </source>
</evidence>
<dbReference type="GO" id="GO:0003919">
    <property type="term" value="F:FMN adenylyltransferase activity"/>
    <property type="evidence" value="ECO:0007669"/>
    <property type="project" value="UniProtKB-EC"/>
</dbReference>
<evidence type="ECO:0000256" key="1">
    <source>
        <dbReference type="ARBA" id="ARBA00004726"/>
    </source>
</evidence>
<dbReference type="NCBIfam" id="TIGR00083">
    <property type="entry name" value="ribF"/>
    <property type="match status" value="1"/>
</dbReference>
<organism evidence="17">
    <name type="scientific">anaerobic digester metagenome</name>
    <dbReference type="NCBI Taxonomy" id="1263854"/>
    <lineage>
        <taxon>unclassified sequences</taxon>
        <taxon>metagenomes</taxon>
        <taxon>ecological metagenomes</taxon>
    </lineage>
</organism>
<gene>
    <name evidence="17" type="primary">ribF</name>
    <name evidence="17" type="ORF">SCFA_770004</name>
</gene>
<evidence type="ECO:0000313" key="17">
    <source>
        <dbReference type="EMBL" id="VFU18100.1"/>
    </source>
</evidence>
<keyword evidence="12" id="KW-0418">Kinase</keyword>
<dbReference type="InterPro" id="IPR004821">
    <property type="entry name" value="Cyt_trans-like"/>
</dbReference>
<evidence type="ECO:0000256" key="10">
    <source>
        <dbReference type="ARBA" id="ARBA00022695"/>
    </source>
</evidence>
<dbReference type="FunFam" id="3.40.50.620:FF:000021">
    <property type="entry name" value="Riboflavin biosynthesis protein"/>
    <property type="match status" value="1"/>
</dbReference>
<keyword evidence="8" id="KW-0288">FMN</keyword>
<comment type="pathway">
    <text evidence="2">Cofactor biosynthesis; FMN biosynthesis; FMN from riboflavin (ATP route): step 1/1.</text>
</comment>
<dbReference type="UniPathway" id="UPA00277">
    <property type="reaction ID" value="UER00407"/>
</dbReference>
<evidence type="ECO:0000256" key="15">
    <source>
        <dbReference type="ARBA" id="ARBA00023268"/>
    </source>
</evidence>
<sequence length="311" mass="34539">MEVIRDHSSIDSSLFTRPVMTIGNFDGCHIGHQKIFQRVRSHAAQLGGVSVVYTFDPHPASVIKGVTPQLIFTLEEKIEAIRCMGMDFLIIIPFTREYADTDPLVFVKDVIVGKIGAEGVVVGHDFVFGKKAGGNIPFLKRAGEEMGFFVECMEPVTFEGTVVSSTCIRKMILSGDVAGASRLMKFPFRIHGPVVHGMARGRELGFPTANIRPDKELIPAFGVYAVYIRMDGREWEGVVNIGNNPTFDGTGTSIEAFLFDFEGNLYGRELTVEFVEYIRGEIKFADKEYLIEQIAADCKTAREILSKRKTP</sequence>
<dbReference type="GO" id="GO:0006747">
    <property type="term" value="P:FAD biosynthetic process"/>
    <property type="evidence" value="ECO:0007669"/>
    <property type="project" value="UniProtKB-UniPathway"/>
</dbReference>
<comment type="similarity">
    <text evidence="3">Belongs to the RibF family.</text>
</comment>
<dbReference type="InterPro" id="IPR023465">
    <property type="entry name" value="Riboflavin_kinase_dom_sf"/>
</dbReference>
<keyword evidence="11" id="KW-0547">Nucleotide-binding</keyword>
<evidence type="ECO:0000256" key="11">
    <source>
        <dbReference type="ARBA" id="ARBA00022741"/>
    </source>
</evidence>
<dbReference type="EC" id="2.7.7.2" evidence="5"/>
<keyword evidence="15" id="KW-0511">Multifunctional enzyme</keyword>
<dbReference type="UniPathway" id="UPA00276">
    <property type="reaction ID" value="UER00406"/>
</dbReference>
<dbReference type="GO" id="GO:0009231">
    <property type="term" value="P:riboflavin biosynthetic process"/>
    <property type="evidence" value="ECO:0007669"/>
    <property type="project" value="InterPro"/>
</dbReference>
<dbReference type="AlphaFoldDB" id="A0A485M6V8"/>
<comment type="pathway">
    <text evidence="1">Cofactor biosynthesis; FAD biosynthesis; FAD from FMN: step 1/1.</text>
</comment>
<dbReference type="EMBL" id="CAADRM010000144">
    <property type="protein sequence ID" value="VFU18100.1"/>
    <property type="molecule type" value="Genomic_DNA"/>
</dbReference>
<dbReference type="SMART" id="SM00904">
    <property type="entry name" value="Flavokinase"/>
    <property type="match status" value="1"/>
</dbReference>
<name>A0A485M6V8_9ZZZZ</name>
<dbReference type="PANTHER" id="PTHR22749">
    <property type="entry name" value="RIBOFLAVIN KINASE/FMN ADENYLYLTRANSFERASE"/>
    <property type="match status" value="1"/>
</dbReference>
<dbReference type="Pfam" id="PF01687">
    <property type="entry name" value="Flavokinase"/>
    <property type="match status" value="1"/>
</dbReference>
<dbReference type="Gene3D" id="2.40.30.30">
    <property type="entry name" value="Riboflavin kinase-like"/>
    <property type="match status" value="1"/>
</dbReference>
<evidence type="ECO:0000256" key="9">
    <source>
        <dbReference type="ARBA" id="ARBA00022679"/>
    </source>
</evidence>
<dbReference type="NCBIfam" id="NF004160">
    <property type="entry name" value="PRK05627.1-3"/>
    <property type="match status" value="1"/>
</dbReference>
<dbReference type="SUPFAM" id="SSF52374">
    <property type="entry name" value="Nucleotidylyl transferase"/>
    <property type="match status" value="1"/>
</dbReference>
<evidence type="ECO:0000256" key="12">
    <source>
        <dbReference type="ARBA" id="ARBA00022777"/>
    </source>
</evidence>
<dbReference type="FunFam" id="2.40.30.30:FF:000003">
    <property type="entry name" value="Riboflavin biosynthesis protein"/>
    <property type="match status" value="1"/>
</dbReference>